<dbReference type="Proteomes" id="UP000001203">
    <property type="component" value="Chromosome circular"/>
</dbReference>
<dbReference type="KEGG" id="cyt:cce_1385"/>
<protein>
    <submittedName>
        <fullName evidence="1">Uncharacterized protein</fullName>
    </submittedName>
</protein>
<evidence type="ECO:0000313" key="1">
    <source>
        <dbReference type="EMBL" id="ACB50735.1"/>
    </source>
</evidence>
<proteinExistence type="predicted"/>
<dbReference type="AlphaFoldDB" id="B1WWL1"/>
<reference evidence="1 2" key="1">
    <citation type="journal article" date="2008" name="Proc. Natl. Acad. Sci. U.S.A.">
        <title>The genome of Cyanothece 51142, a unicellular diazotrophic cyanobacterium important in the marine nitrogen cycle.</title>
        <authorList>
            <person name="Welsh E.A."/>
            <person name="Liberton M."/>
            <person name="Stoeckel J."/>
            <person name="Loh T."/>
            <person name="Elvitigala T."/>
            <person name="Wang C."/>
            <person name="Wollam A."/>
            <person name="Fulton R.S."/>
            <person name="Clifton S.W."/>
            <person name="Jacobs J.M."/>
            <person name="Aurora R."/>
            <person name="Ghosh B.K."/>
            <person name="Sherman L.A."/>
            <person name="Smith R.D."/>
            <person name="Wilson R.K."/>
            <person name="Pakrasi H.B."/>
        </authorList>
    </citation>
    <scope>NUCLEOTIDE SEQUENCE [LARGE SCALE GENOMIC DNA]</scope>
    <source>
        <strain evidence="2">ATCC 51142 / BH68</strain>
    </source>
</reference>
<name>B1WWL1_CROS5</name>
<keyword evidence="2" id="KW-1185">Reference proteome</keyword>
<dbReference type="STRING" id="43989.cce_1385"/>
<accession>B1WWL1</accession>
<sequence>MSTNKKRYLRSLFSSVGVETITGKKLKFQVVLE</sequence>
<evidence type="ECO:0000313" key="2">
    <source>
        <dbReference type="Proteomes" id="UP000001203"/>
    </source>
</evidence>
<organism evidence="1 2">
    <name type="scientific">Crocosphaera subtropica (strain ATCC 51142 / BH68)</name>
    <name type="common">Cyanothece sp. (strain ATCC 51142)</name>
    <dbReference type="NCBI Taxonomy" id="43989"/>
    <lineage>
        <taxon>Bacteria</taxon>
        <taxon>Bacillati</taxon>
        <taxon>Cyanobacteriota</taxon>
        <taxon>Cyanophyceae</taxon>
        <taxon>Oscillatoriophycideae</taxon>
        <taxon>Chroococcales</taxon>
        <taxon>Aphanothecaceae</taxon>
        <taxon>Crocosphaera</taxon>
        <taxon>Crocosphaera subtropica</taxon>
    </lineage>
</organism>
<dbReference type="EMBL" id="CP000806">
    <property type="protein sequence ID" value="ACB50735.1"/>
    <property type="molecule type" value="Genomic_DNA"/>
</dbReference>
<gene>
    <name evidence="1" type="ordered locus">cce_1385</name>
</gene>
<dbReference type="HOGENOM" id="CLU_3381456_0_0_3"/>